<evidence type="ECO:0000313" key="2">
    <source>
        <dbReference type="Proteomes" id="UP000245910"/>
    </source>
</evidence>
<protein>
    <submittedName>
        <fullName evidence="1">Uncharacterized protein</fullName>
    </submittedName>
</protein>
<keyword evidence="2" id="KW-1185">Reference proteome</keyword>
<dbReference type="EMBL" id="LN649231">
    <property type="protein sequence ID" value="CEI69791.1"/>
    <property type="molecule type" value="Genomic_DNA"/>
</dbReference>
<sequence length="93" mass="10549">MSIVYDCCEDGKVGWEDGERRGFMAGTSQAEYQSWRRSRTTIVEYGHNNNSKLAVPVTGEQLHAQETRAENNCNAKRSNLAGFLVLPLDRIYH</sequence>
<dbReference type="AlphaFoldDB" id="A0A2L2TTM2"/>
<accession>A0A2L2TTM2</accession>
<dbReference type="Proteomes" id="UP000245910">
    <property type="component" value="Chromosome III"/>
</dbReference>
<evidence type="ECO:0000313" key="1">
    <source>
        <dbReference type="EMBL" id="CEI69791.1"/>
    </source>
</evidence>
<proteinExistence type="predicted"/>
<organism evidence="1 2">
    <name type="scientific">Fusarium venenatum</name>
    <dbReference type="NCBI Taxonomy" id="56646"/>
    <lineage>
        <taxon>Eukaryota</taxon>
        <taxon>Fungi</taxon>
        <taxon>Dikarya</taxon>
        <taxon>Ascomycota</taxon>
        <taxon>Pezizomycotina</taxon>
        <taxon>Sordariomycetes</taxon>
        <taxon>Hypocreomycetidae</taxon>
        <taxon>Hypocreales</taxon>
        <taxon>Nectriaceae</taxon>
        <taxon>Fusarium</taxon>
    </lineage>
</organism>
<reference evidence="2" key="1">
    <citation type="submission" date="2014-10" db="EMBL/GenBank/DDBJ databases">
        <authorList>
            <person name="King R."/>
        </authorList>
    </citation>
    <scope>NUCLEOTIDE SEQUENCE [LARGE SCALE GENOMIC DNA]</scope>
    <source>
        <strain evidence="2">A3/5</strain>
    </source>
</reference>
<name>A0A2L2TTM2_9HYPO</name>